<dbReference type="GO" id="GO:0004497">
    <property type="term" value="F:monooxygenase activity"/>
    <property type="evidence" value="ECO:0007669"/>
    <property type="project" value="UniProtKB-KW"/>
</dbReference>
<protein>
    <submittedName>
        <fullName evidence="8">Cytochrome P450</fullName>
    </submittedName>
</protein>
<name>A0A4P6JLC3_KTERU</name>
<comment type="similarity">
    <text evidence="1 7">Belongs to the cytochrome P450 family.</text>
</comment>
<dbReference type="FunFam" id="1.10.630.10:FF:000018">
    <property type="entry name" value="Cytochrome P450 monooxygenase"/>
    <property type="match status" value="1"/>
</dbReference>
<dbReference type="SUPFAM" id="SSF48264">
    <property type="entry name" value="Cytochrome P450"/>
    <property type="match status" value="1"/>
</dbReference>
<evidence type="ECO:0000256" key="7">
    <source>
        <dbReference type="RuleBase" id="RU000461"/>
    </source>
</evidence>
<dbReference type="OrthoDB" id="141712at2"/>
<dbReference type="PANTHER" id="PTHR46696">
    <property type="entry name" value="P450, PUTATIVE (EUROFUNG)-RELATED"/>
    <property type="match status" value="1"/>
</dbReference>
<dbReference type="GO" id="GO:0020037">
    <property type="term" value="F:heme binding"/>
    <property type="evidence" value="ECO:0007669"/>
    <property type="project" value="InterPro"/>
</dbReference>
<evidence type="ECO:0000256" key="2">
    <source>
        <dbReference type="ARBA" id="ARBA00022617"/>
    </source>
</evidence>
<dbReference type="PROSITE" id="PS00086">
    <property type="entry name" value="CYTOCHROME_P450"/>
    <property type="match status" value="1"/>
</dbReference>
<dbReference type="RefSeq" id="WP_129886389.1">
    <property type="nucleotide sequence ID" value="NZ_CP035758.1"/>
</dbReference>
<keyword evidence="3 7" id="KW-0479">Metal-binding</keyword>
<evidence type="ECO:0000313" key="8">
    <source>
        <dbReference type="EMBL" id="QBD75792.1"/>
    </source>
</evidence>
<evidence type="ECO:0000256" key="3">
    <source>
        <dbReference type="ARBA" id="ARBA00022723"/>
    </source>
</evidence>
<keyword evidence="5 7" id="KW-0408">Iron</keyword>
<dbReference type="PRINTS" id="PR00359">
    <property type="entry name" value="BP450"/>
</dbReference>
<dbReference type="GO" id="GO:0005506">
    <property type="term" value="F:iron ion binding"/>
    <property type="evidence" value="ECO:0007669"/>
    <property type="project" value="InterPro"/>
</dbReference>
<keyword evidence="9" id="KW-1185">Reference proteome</keyword>
<accession>A0A4P6JLC3</accession>
<evidence type="ECO:0000256" key="4">
    <source>
        <dbReference type="ARBA" id="ARBA00023002"/>
    </source>
</evidence>
<reference evidence="8 9" key="1">
    <citation type="submission" date="2019-01" db="EMBL/GenBank/DDBJ databases">
        <title>Ktedonosporobacter rubrisoli SCAWS-G2.</title>
        <authorList>
            <person name="Huang Y."/>
            <person name="Yan B."/>
        </authorList>
    </citation>
    <scope>NUCLEOTIDE SEQUENCE [LARGE SCALE GENOMIC DNA]</scope>
    <source>
        <strain evidence="8 9">SCAWS-G2</strain>
    </source>
</reference>
<dbReference type="PRINTS" id="PR00385">
    <property type="entry name" value="P450"/>
</dbReference>
<keyword evidence="4 7" id="KW-0560">Oxidoreductase</keyword>
<dbReference type="Gene3D" id="1.10.630.10">
    <property type="entry name" value="Cytochrome P450"/>
    <property type="match status" value="1"/>
</dbReference>
<dbReference type="GO" id="GO:0016705">
    <property type="term" value="F:oxidoreductase activity, acting on paired donors, with incorporation or reduction of molecular oxygen"/>
    <property type="evidence" value="ECO:0007669"/>
    <property type="project" value="InterPro"/>
</dbReference>
<keyword evidence="6 7" id="KW-0503">Monooxygenase</keyword>
<evidence type="ECO:0000256" key="1">
    <source>
        <dbReference type="ARBA" id="ARBA00010617"/>
    </source>
</evidence>
<dbReference type="PANTHER" id="PTHR46696:SF1">
    <property type="entry name" value="CYTOCHROME P450 YJIB-RELATED"/>
    <property type="match status" value="1"/>
</dbReference>
<proteinExistence type="inferred from homology"/>
<dbReference type="CDD" id="cd11031">
    <property type="entry name" value="Cyp158A-like"/>
    <property type="match status" value="1"/>
</dbReference>
<dbReference type="InterPro" id="IPR036396">
    <property type="entry name" value="Cyt_P450_sf"/>
</dbReference>
<dbReference type="EMBL" id="CP035758">
    <property type="protein sequence ID" value="QBD75792.1"/>
    <property type="molecule type" value="Genomic_DNA"/>
</dbReference>
<evidence type="ECO:0000256" key="5">
    <source>
        <dbReference type="ARBA" id="ARBA00023004"/>
    </source>
</evidence>
<evidence type="ECO:0000256" key="6">
    <source>
        <dbReference type="ARBA" id="ARBA00023033"/>
    </source>
</evidence>
<dbReference type="AlphaFoldDB" id="A0A4P6JLC3"/>
<dbReference type="InterPro" id="IPR017972">
    <property type="entry name" value="Cyt_P450_CS"/>
</dbReference>
<dbReference type="InterPro" id="IPR002397">
    <property type="entry name" value="Cyt_P450_B"/>
</dbReference>
<gene>
    <name evidence="8" type="ORF">EPA93_07140</name>
</gene>
<keyword evidence="2 7" id="KW-0349">Heme</keyword>
<dbReference type="Proteomes" id="UP000290365">
    <property type="component" value="Chromosome"/>
</dbReference>
<dbReference type="InterPro" id="IPR001128">
    <property type="entry name" value="Cyt_P450"/>
</dbReference>
<evidence type="ECO:0000313" key="9">
    <source>
        <dbReference type="Proteomes" id="UP000290365"/>
    </source>
</evidence>
<dbReference type="KEGG" id="kbs:EPA93_07140"/>
<sequence>MSNEQEAPLSFPIPFADHSLEVPETYEQLRQECPVARISMPYGGDAFLLTRHSDVVKASTDVKRCGMIKQSDGDVPRLVAGKIIGVEEESLFGVSNARHNQIRRLVTQAFTVKRANAMLPHVVEVTNELIDAMEHKGPPADLFEDYAIKTPMAVICELLGIPSEDELLFREWGRSMLSVTDSAEEQQEFLMKMSQYIMPLIAKEQANPSDTVLGLLVKGHEQGDAVLTQGEMLSFALGLIAAGFETVSTTFTNSAFILLQHPELLAQLKERLDEPERLASAIEEVLRITPLGSSGNPRIVREEIEFSETPVKPGEVVFLSTNSANRDESVFPHPDEVDFDRASNPMLTFGRGIHACLGQQLARMELQALWSTLLKRWPEVRLAVAPSEVPWRPDDTLTFGPAHIPVVW</sequence>
<dbReference type="Pfam" id="PF00067">
    <property type="entry name" value="p450"/>
    <property type="match status" value="1"/>
</dbReference>
<organism evidence="8 9">
    <name type="scientific">Ktedonosporobacter rubrisoli</name>
    <dbReference type="NCBI Taxonomy" id="2509675"/>
    <lineage>
        <taxon>Bacteria</taxon>
        <taxon>Bacillati</taxon>
        <taxon>Chloroflexota</taxon>
        <taxon>Ktedonobacteria</taxon>
        <taxon>Ktedonobacterales</taxon>
        <taxon>Ktedonosporobacteraceae</taxon>
        <taxon>Ktedonosporobacter</taxon>
    </lineage>
</organism>